<dbReference type="EMBL" id="GGEC01008931">
    <property type="protein sequence ID" value="MBW89414.1"/>
    <property type="molecule type" value="Transcribed_RNA"/>
</dbReference>
<name>A0A2P2J7G1_RHIMU</name>
<sequence>MTTKEKKDRVKQGSDKFYTILSLWSIFTTNFVRIL</sequence>
<proteinExistence type="predicted"/>
<evidence type="ECO:0000313" key="1">
    <source>
        <dbReference type="EMBL" id="MBW89414.1"/>
    </source>
</evidence>
<reference evidence="1" key="1">
    <citation type="submission" date="2018-02" db="EMBL/GenBank/DDBJ databases">
        <title>Rhizophora mucronata_Transcriptome.</title>
        <authorList>
            <person name="Meera S.P."/>
            <person name="Sreeshan A."/>
            <person name="Augustine A."/>
        </authorList>
    </citation>
    <scope>NUCLEOTIDE SEQUENCE</scope>
    <source>
        <tissue evidence="1">Leaf</tissue>
    </source>
</reference>
<accession>A0A2P2J7G1</accession>
<dbReference type="AlphaFoldDB" id="A0A2P2J7G1"/>
<protein>
    <submittedName>
        <fullName evidence="1">Uncharacterized protein</fullName>
    </submittedName>
</protein>
<organism evidence="1">
    <name type="scientific">Rhizophora mucronata</name>
    <name type="common">Asiatic mangrove</name>
    <dbReference type="NCBI Taxonomy" id="61149"/>
    <lineage>
        <taxon>Eukaryota</taxon>
        <taxon>Viridiplantae</taxon>
        <taxon>Streptophyta</taxon>
        <taxon>Embryophyta</taxon>
        <taxon>Tracheophyta</taxon>
        <taxon>Spermatophyta</taxon>
        <taxon>Magnoliopsida</taxon>
        <taxon>eudicotyledons</taxon>
        <taxon>Gunneridae</taxon>
        <taxon>Pentapetalae</taxon>
        <taxon>rosids</taxon>
        <taxon>fabids</taxon>
        <taxon>Malpighiales</taxon>
        <taxon>Rhizophoraceae</taxon>
        <taxon>Rhizophora</taxon>
    </lineage>
</organism>